<dbReference type="AlphaFoldDB" id="A0A8C1K6Q7"/>
<evidence type="ECO:0000256" key="10">
    <source>
        <dbReference type="ARBA" id="ARBA00023166"/>
    </source>
</evidence>
<sequence>MQHRVTRDIITFLGHFTTHQSKYRRIKSFPRYLVQNKRSVTSFSNATIYTFCLNHIFHPCLQMLKEGDTINHPYWPRNLSIPNYVANDRSMSEILIFLFSVSGILLLATWSLTGRKVSGSRLSGGRRLALCWFTVCGFIHGVIEGWFSLNYTIIPEDQSFLSQLWKEYSKGDSRYAIADNFTVSMETVTACLWGPFSIWIVVAFLYNHSYRFVLQLIVSLGQLYGAVLYFFTEHRDGYIHSEYGHPIYFWFYFVFMNILWIVIPFILIADSWCQLSACQSMFDKAALKGKSKRS</sequence>
<evidence type="ECO:0000256" key="8">
    <source>
        <dbReference type="ARBA" id="ARBA00023098"/>
    </source>
</evidence>
<dbReference type="InterPro" id="IPR033118">
    <property type="entry name" value="EXPERA"/>
</dbReference>
<keyword evidence="9 13" id="KW-0472">Membrane</keyword>
<evidence type="ECO:0000256" key="11">
    <source>
        <dbReference type="ARBA" id="ARBA00023221"/>
    </source>
</evidence>
<feature type="transmembrane region" description="Helical" evidence="14">
    <location>
        <begin position="213"/>
        <end position="232"/>
    </location>
</feature>
<feature type="domain" description="EXPERA" evidence="15">
    <location>
        <begin position="125"/>
        <end position="268"/>
    </location>
</feature>
<feature type="transmembrane region" description="Helical" evidence="14">
    <location>
        <begin position="187"/>
        <end position="206"/>
    </location>
</feature>
<evidence type="ECO:0000256" key="13">
    <source>
        <dbReference type="PROSITE-ProRule" id="PRU01087"/>
    </source>
</evidence>
<dbReference type="GO" id="GO:0006695">
    <property type="term" value="P:cholesterol biosynthetic process"/>
    <property type="evidence" value="ECO:0007669"/>
    <property type="project" value="TreeGrafter"/>
</dbReference>
<keyword evidence="17" id="KW-1185">Reference proteome</keyword>
<feature type="transmembrane region" description="Helical" evidence="14">
    <location>
        <begin position="247"/>
        <end position="269"/>
    </location>
</feature>
<dbReference type="GO" id="GO:0005783">
    <property type="term" value="C:endoplasmic reticulum"/>
    <property type="evidence" value="ECO:0007669"/>
    <property type="project" value="TreeGrafter"/>
</dbReference>
<evidence type="ECO:0000256" key="1">
    <source>
        <dbReference type="ARBA" id="ARBA00004141"/>
    </source>
</evidence>
<dbReference type="Proteomes" id="UP000694427">
    <property type="component" value="Unplaced"/>
</dbReference>
<dbReference type="PANTHER" id="PTHR14207:SF0">
    <property type="entry name" value="3-BETA-HYDROXYSTEROID-DELTA(8),DELTA(7)-ISOMERASE"/>
    <property type="match status" value="1"/>
</dbReference>
<protein>
    <submittedName>
        <fullName evidence="16">EBP cholestenol delta-isomerase</fullName>
    </submittedName>
</protein>
<evidence type="ECO:0000256" key="3">
    <source>
        <dbReference type="ARBA" id="ARBA00022516"/>
    </source>
</evidence>
<dbReference type="GO" id="GO:0047750">
    <property type="term" value="F:cholestenol delta-isomerase activity"/>
    <property type="evidence" value="ECO:0007669"/>
    <property type="project" value="InterPro"/>
</dbReference>
<evidence type="ECO:0000256" key="14">
    <source>
        <dbReference type="SAM" id="Phobius"/>
    </source>
</evidence>
<evidence type="ECO:0000259" key="15">
    <source>
        <dbReference type="PROSITE" id="PS51751"/>
    </source>
</evidence>
<feature type="transmembrane region" description="Helical" evidence="14">
    <location>
        <begin position="94"/>
        <end position="113"/>
    </location>
</feature>
<keyword evidence="5" id="KW-0752">Steroid biosynthesis</keyword>
<evidence type="ECO:0000313" key="16">
    <source>
        <dbReference type="Ensembl" id="ENSCCRP00010042253.1"/>
    </source>
</evidence>
<keyword evidence="10" id="KW-1207">Sterol metabolism</keyword>
<keyword evidence="6 13" id="KW-1133">Transmembrane helix</keyword>
<evidence type="ECO:0000256" key="4">
    <source>
        <dbReference type="ARBA" id="ARBA00022692"/>
    </source>
</evidence>
<keyword evidence="4 13" id="KW-0812">Transmembrane</keyword>
<evidence type="ECO:0000256" key="6">
    <source>
        <dbReference type="ARBA" id="ARBA00022989"/>
    </source>
</evidence>
<name>A0A8C1K6Q7_CYPCA</name>
<keyword evidence="8" id="KW-0443">Lipid metabolism</keyword>
<dbReference type="PROSITE" id="PS51751">
    <property type="entry name" value="EXPERA"/>
    <property type="match status" value="1"/>
</dbReference>
<evidence type="ECO:0000256" key="12">
    <source>
        <dbReference type="ARBA" id="ARBA00023235"/>
    </source>
</evidence>
<dbReference type="Pfam" id="PF05241">
    <property type="entry name" value="EBP"/>
    <property type="match status" value="1"/>
</dbReference>
<dbReference type="InterPro" id="IPR007905">
    <property type="entry name" value="EBP"/>
</dbReference>
<dbReference type="GO" id="GO:0016020">
    <property type="term" value="C:membrane"/>
    <property type="evidence" value="ECO:0007669"/>
    <property type="project" value="UniProtKB-SubCell"/>
</dbReference>
<dbReference type="GO" id="GO:0000247">
    <property type="term" value="F:C-8 sterol isomerase activity"/>
    <property type="evidence" value="ECO:0007669"/>
    <property type="project" value="TreeGrafter"/>
</dbReference>
<proteinExistence type="inferred from homology"/>
<keyword evidence="11" id="KW-0753">Steroid metabolism</keyword>
<dbReference type="PANTHER" id="PTHR14207">
    <property type="entry name" value="STEROL ISOMERASE"/>
    <property type="match status" value="1"/>
</dbReference>
<keyword evidence="3" id="KW-0444">Lipid biosynthesis</keyword>
<organism evidence="16 17">
    <name type="scientific">Cyprinus carpio</name>
    <name type="common">Common carp</name>
    <dbReference type="NCBI Taxonomy" id="7962"/>
    <lineage>
        <taxon>Eukaryota</taxon>
        <taxon>Metazoa</taxon>
        <taxon>Chordata</taxon>
        <taxon>Craniata</taxon>
        <taxon>Vertebrata</taxon>
        <taxon>Euteleostomi</taxon>
        <taxon>Actinopterygii</taxon>
        <taxon>Neopterygii</taxon>
        <taxon>Teleostei</taxon>
        <taxon>Ostariophysi</taxon>
        <taxon>Cypriniformes</taxon>
        <taxon>Cyprinidae</taxon>
        <taxon>Cyprininae</taxon>
        <taxon>Cyprinus</taxon>
    </lineage>
</organism>
<accession>A0A8C1K6Q7</accession>
<keyword evidence="12" id="KW-0413">Isomerase</keyword>
<reference evidence="16" key="2">
    <citation type="submission" date="2025-09" db="UniProtKB">
        <authorList>
            <consortium name="Ensembl"/>
        </authorList>
    </citation>
    <scope>IDENTIFICATION</scope>
</reference>
<comment type="subcellular location">
    <subcellularLocation>
        <location evidence="1">Membrane</location>
        <topology evidence="1">Multi-pass membrane protein</topology>
    </subcellularLocation>
</comment>
<dbReference type="GO" id="GO:0004769">
    <property type="term" value="F:steroid Delta-isomerase activity"/>
    <property type="evidence" value="ECO:0007669"/>
    <property type="project" value="TreeGrafter"/>
</dbReference>
<evidence type="ECO:0000256" key="9">
    <source>
        <dbReference type="ARBA" id="ARBA00023136"/>
    </source>
</evidence>
<evidence type="ECO:0000313" key="17">
    <source>
        <dbReference type="Proteomes" id="UP000694427"/>
    </source>
</evidence>
<dbReference type="Ensembl" id="ENSCCRT00010046351.1">
    <property type="protein sequence ID" value="ENSCCRP00010042253.1"/>
    <property type="gene ID" value="ENSCCRG00010018002.1"/>
</dbReference>
<reference evidence="16" key="1">
    <citation type="submission" date="2025-08" db="UniProtKB">
        <authorList>
            <consortium name="Ensembl"/>
        </authorList>
    </citation>
    <scope>IDENTIFICATION</scope>
</reference>
<comment type="similarity">
    <text evidence="2">Belongs to the EBP family.</text>
</comment>
<keyword evidence="7" id="KW-0756">Sterol biosynthesis</keyword>
<evidence type="ECO:0000256" key="7">
    <source>
        <dbReference type="ARBA" id="ARBA00023011"/>
    </source>
</evidence>
<evidence type="ECO:0000256" key="5">
    <source>
        <dbReference type="ARBA" id="ARBA00022955"/>
    </source>
</evidence>
<evidence type="ECO:0000256" key="2">
    <source>
        <dbReference type="ARBA" id="ARBA00008337"/>
    </source>
</evidence>